<evidence type="ECO:0008006" key="3">
    <source>
        <dbReference type="Google" id="ProtNLM"/>
    </source>
</evidence>
<evidence type="ECO:0000313" key="2">
    <source>
        <dbReference type="Proteomes" id="UP001595817"/>
    </source>
</evidence>
<dbReference type="EMBL" id="JBHSEC010000019">
    <property type="protein sequence ID" value="MFC4410781.1"/>
    <property type="molecule type" value="Genomic_DNA"/>
</dbReference>
<comment type="caution">
    <text evidence="1">The sequence shown here is derived from an EMBL/GenBank/DDBJ whole genome shotgun (WGS) entry which is preliminary data.</text>
</comment>
<dbReference type="RefSeq" id="WP_378155009.1">
    <property type="nucleotide sequence ID" value="NZ_JBHSEC010000019.1"/>
</dbReference>
<dbReference type="SUPFAM" id="SSF55729">
    <property type="entry name" value="Acyl-CoA N-acyltransferases (Nat)"/>
    <property type="match status" value="1"/>
</dbReference>
<dbReference type="Proteomes" id="UP001595817">
    <property type="component" value="Unassembled WGS sequence"/>
</dbReference>
<accession>A0ABV8X5H0</accession>
<name>A0ABV8X5H0_9LACT</name>
<organism evidence="1 2">
    <name type="scientific">Chungangia koreensis</name>
    <dbReference type="NCBI Taxonomy" id="752657"/>
    <lineage>
        <taxon>Bacteria</taxon>
        <taxon>Bacillati</taxon>
        <taxon>Bacillota</taxon>
        <taxon>Bacilli</taxon>
        <taxon>Lactobacillales</taxon>
        <taxon>Chungangia</taxon>
    </lineage>
</organism>
<sequence>MRLKTDLTFQDFLEMEQMERMFYSEEFIAPAEEAMRWYEAHPFSVKVVEAAGDIAGFMNLFPVVPSVAKAVSHGGFNDHDLKAEDIQSPDQANWPLQLFLSCIVVRSSNRHTGVVSLLMNSYFEEIDSWGKEIRGVWMETVTEDGAQFAQRIGMKQVKCKLATTVWQIDYEKLKRHFIRSTTGANVSV</sequence>
<proteinExistence type="predicted"/>
<dbReference type="InterPro" id="IPR016181">
    <property type="entry name" value="Acyl_CoA_acyltransferase"/>
</dbReference>
<reference evidence="2" key="1">
    <citation type="journal article" date="2019" name="Int. J. Syst. Evol. Microbiol.">
        <title>The Global Catalogue of Microorganisms (GCM) 10K type strain sequencing project: providing services to taxonomists for standard genome sequencing and annotation.</title>
        <authorList>
            <consortium name="The Broad Institute Genomics Platform"/>
            <consortium name="The Broad Institute Genome Sequencing Center for Infectious Disease"/>
            <person name="Wu L."/>
            <person name="Ma J."/>
        </authorList>
    </citation>
    <scope>NUCLEOTIDE SEQUENCE [LARGE SCALE GENOMIC DNA]</scope>
    <source>
        <strain evidence="2">CCUG 59778</strain>
    </source>
</reference>
<evidence type="ECO:0000313" key="1">
    <source>
        <dbReference type="EMBL" id="MFC4410781.1"/>
    </source>
</evidence>
<dbReference type="Gene3D" id="3.40.630.30">
    <property type="match status" value="1"/>
</dbReference>
<protein>
    <recommendedName>
        <fullName evidence="3">N-acetyltransferase domain-containing protein</fullName>
    </recommendedName>
</protein>
<keyword evidence="2" id="KW-1185">Reference proteome</keyword>
<gene>
    <name evidence="1" type="ORF">ACFOZY_10180</name>
</gene>